<name>A0ABP8V1F3_9GAMM</name>
<evidence type="ECO:0000256" key="1">
    <source>
        <dbReference type="ARBA" id="ARBA00012104"/>
    </source>
</evidence>
<gene>
    <name evidence="7" type="primary">pdxY</name>
    <name evidence="7" type="ORF">GCM10023116_09620</name>
</gene>
<keyword evidence="5" id="KW-0067">ATP-binding</keyword>
<evidence type="ECO:0000256" key="2">
    <source>
        <dbReference type="ARBA" id="ARBA00022679"/>
    </source>
</evidence>
<keyword evidence="3" id="KW-0547">Nucleotide-binding</keyword>
<dbReference type="InterPro" id="IPR004625">
    <property type="entry name" value="PyrdxlKinase"/>
</dbReference>
<dbReference type="InterPro" id="IPR013749">
    <property type="entry name" value="PM/HMP-P_kinase-1"/>
</dbReference>
<dbReference type="RefSeq" id="WP_345194385.1">
    <property type="nucleotide sequence ID" value="NZ_BAABFL010000089.1"/>
</dbReference>
<evidence type="ECO:0000256" key="3">
    <source>
        <dbReference type="ARBA" id="ARBA00022741"/>
    </source>
</evidence>
<protein>
    <recommendedName>
        <fullName evidence="1">pyridoxal kinase</fullName>
        <ecNumber evidence="1">2.7.1.35</ecNumber>
    </recommendedName>
</protein>
<proteinExistence type="predicted"/>
<keyword evidence="2" id="KW-0808">Transferase</keyword>
<evidence type="ECO:0000313" key="8">
    <source>
        <dbReference type="Proteomes" id="UP001500604"/>
    </source>
</evidence>
<dbReference type="InterPro" id="IPR029056">
    <property type="entry name" value="Ribokinase-like"/>
</dbReference>
<accession>A0ABP8V1F3</accession>
<dbReference type="PANTHER" id="PTHR10534">
    <property type="entry name" value="PYRIDOXAL KINASE"/>
    <property type="match status" value="1"/>
</dbReference>
<keyword evidence="8" id="KW-1185">Reference proteome</keyword>
<evidence type="ECO:0000256" key="4">
    <source>
        <dbReference type="ARBA" id="ARBA00022777"/>
    </source>
</evidence>
<dbReference type="PANTHER" id="PTHR10534:SF2">
    <property type="entry name" value="PYRIDOXAL KINASE"/>
    <property type="match status" value="1"/>
</dbReference>
<feature type="domain" description="Pyridoxamine kinase/Phosphomethylpyrimidine kinase" evidence="6">
    <location>
        <begin position="74"/>
        <end position="244"/>
    </location>
</feature>
<dbReference type="EMBL" id="BAABFL010000089">
    <property type="protein sequence ID" value="GAA4648692.1"/>
    <property type="molecule type" value="Genomic_DNA"/>
</dbReference>
<dbReference type="Proteomes" id="UP001500604">
    <property type="component" value="Unassembled WGS sequence"/>
</dbReference>
<dbReference type="NCBIfam" id="TIGR00687">
    <property type="entry name" value="pyridox_kin"/>
    <property type="match status" value="1"/>
</dbReference>
<evidence type="ECO:0000259" key="6">
    <source>
        <dbReference type="Pfam" id="PF08543"/>
    </source>
</evidence>
<sequence>MNILSIQSHVAYGHAGNSSAIFPLQRMGLEVWPVHTVMFSNHTGHGAWRGPVIAADTVRDVITGIEERGVLPNCNAVLSGYMGSADIGDVILEAVDKVKTANPEAIYCCDPVIGDYGRGVFVREGIPEFFRDNVITHADILTPNQFELELLTGQAVTDLDSALSAAHALRETGAEIILVTSLERENTDPTKIEMMAVSREGAWLVETPKLVFPIPLNGSGDATTALFLAHYLKHRNVRSALEHIAGAIYALFETTWRAESRELMLIAAQDFLVSPPKTFTAVSVSDIR</sequence>
<dbReference type="Pfam" id="PF08543">
    <property type="entry name" value="Phos_pyr_kin"/>
    <property type="match status" value="1"/>
</dbReference>
<comment type="caution">
    <text evidence="7">The sequence shown here is derived from an EMBL/GenBank/DDBJ whole genome shotgun (WGS) entry which is preliminary data.</text>
</comment>
<dbReference type="GO" id="GO:0016301">
    <property type="term" value="F:kinase activity"/>
    <property type="evidence" value="ECO:0007669"/>
    <property type="project" value="UniProtKB-KW"/>
</dbReference>
<evidence type="ECO:0000313" key="7">
    <source>
        <dbReference type="EMBL" id="GAA4648692.1"/>
    </source>
</evidence>
<dbReference type="SUPFAM" id="SSF53613">
    <property type="entry name" value="Ribokinase-like"/>
    <property type="match status" value="1"/>
</dbReference>
<reference evidence="8" key="1">
    <citation type="journal article" date="2019" name="Int. J. Syst. Evol. Microbiol.">
        <title>The Global Catalogue of Microorganisms (GCM) 10K type strain sequencing project: providing services to taxonomists for standard genome sequencing and annotation.</title>
        <authorList>
            <consortium name="The Broad Institute Genomics Platform"/>
            <consortium name="The Broad Institute Genome Sequencing Center for Infectious Disease"/>
            <person name="Wu L."/>
            <person name="Ma J."/>
        </authorList>
    </citation>
    <scope>NUCLEOTIDE SEQUENCE [LARGE SCALE GENOMIC DNA]</scope>
    <source>
        <strain evidence="8">JCM 17805</strain>
    </source>
</reference>
<dbReference type="Gene3D" id="3.40.1190.20">
    <property type="match status" value="1"/>
</dbReference>
<dbReference type="CDD" id="cd01173">
    <property type="entry name" value="pyridoxal_pyridoxamine_kinase"/>
    <property type="match status" value="1"/>
</dbReference>
<organism evidence="7 8">
    <name type="scientific">Kistimonas scapharcae</name>
    <dbReference type="NCBI Taxonomy" id="1036133"/>
    <lineage>
        <taxon>Bacteria</taxon>
        <taxon>Pseudomonadati</taxon>
        <taxon>Pseudomonadota</taxon>
        <taxon>Gammaproteobacteria</taxon>
        <taxon>Oceanospirillales</taxon>
        <taxon>Endozoicomonadaceae</taxon>
        <taxon>Kistimonas</taxon>
    </lineage>
</organism>
<keyword evidence="4 7" id="KW-0418">Kinase</keyword>
<dbReference type="NCBIfam" id="NF004398">
    <property type="entry name" value="PRK05756.1"/>
    <property type="match status" value="1"/>
</dbReference>
<dbReference type="EC" id="2.7.1.35" evidence="1"/>
<evidence type="ECO:0000256" key="5">
    <source>
        <dbReference type="ARBA" id="ARBA00022840"/>
    </source>
</evidence>